<dbReference type="InterPro" id="IPR000304">
    <property type="entry name" value="Pyrroline-COOH_reductase"/>
</dbReference>
<evidence type="ECO:0000259" key="5">
    <source>
        <dbReference type="Pfam" id="PF14748"/>
    </source>
</evidence>
<comment type="subcellular location">
    <subcellularLocation>
        <location evidence="3">Cytoplasm</location>
    </subcellularLocation>
</comment>
<dbReference type="InterPro" id="IPR008927">
    <property type="entry name" value="6-PGluconate_DH-like_C_sf"/>
</dbReference>
<dbReference type="PANTHER" id="PTHR11645">
    <property type="entry name" value="PYRROLINE-5-CARBOXYLATE REDUCTASE"/>
    <property type="match status" value="1"/>
</dbReference>
<dbReference type="PROSITE" id="PS00521">
    <property type="entry name" value="P5CR"/>
    <property type="match status" value="1"/>
</dbReference>
<feature type="binding site" evidence="4">
    <location>
        <begin position="2"/>
        <end position="7"/>
    </location>
    <ligand>
        <name>NADP(+)</name>
        <dbReference type="ChEBI" id="CHEBI:58349"/>
    </ligand>
</feature>
<gene>
    <name evidence="3" type="primary">proC</name>
    <name evidence="6" type="ORF">HJA_13625</name>
</gene>
<dbReference type="SUPFAM" id="SSF51735">
    <property type="entry name" value="NAD(P)-binding Rossmann-fold domains"/>
    <property type="match status" value="1"/>
</dbReference>
<evidence type="ECO:0000256" key="3">
    <source>
        <dbReference type="HAMAP-Rule" id="MF_01925"/>
    </source>
</evidence>
<dbReference type="HAMAP" id="MF_01925">
    <property type="entry name" value="P5C_reductase"/>
    <property type="match status" value="1"/>
</dbReference>
<dbReference type="PATRIC" id="fig|1280952.3.peg.2727"/>
<comment type="function">
    <text evidence="3">Catalyzes the reduction of 1-pyrroline-5-carboxylate (PCA) to L-proline.</text>
</comment>
<dbReference type="UniPathway" id="UPA00098">
    <property type="reaction ID" value="UER00361"/>
</dbReference>
<evidence type="ECO:0000256" key="2">
    <source>
        <dbReference type="ARBA" id="ARBA00023002"/>
    </source>
</evidence>
<reference evidence="6 7" key="1">
    <citation type="journal article" date="2014" name="Antonie Van Leeuwenhoek">
        <title>Hyphomonas beringensis sp. nov. and Hyphomonas chukchiensis sp. nov., isolated from surface seawater of the Bering Sea and Chukchi Sea.</title>
        <authorList>
            <person name="Li C."/>
            <person name="Lai Q."/>
            <person name="Li G."/>
            <person name="Dong C."/>
            <person name="Wang J."/>
            <person name="Liao Y."/>
            <person name="Shao Z."/>
        </authorList>
    </citation>
    <scope>NUCLEOTIDE SEQUENCE [LARGE SCALE GENOMIC DNA]</scope>
    <source>
        <strain evidence="6 7">VP2</strain>
    </source>
</reference>
<evidence type="ECO:0000313" key="6">
    <source>
        <dbReference type="EMBL" id="KCZ87245.1"/>
    </source>
</evidence>
<evidence type="ECO:0000256" key="1">
    <source>
        <dbReference type="ARBA" id="ARBA00005525"/>
    </source>
</evidence>
<dbReference type="InterPro" id="IPR029036">
    <property type="entry name" value="P5CR_dimer"/>
</dbReference>
<dbReference type="EC" id="1.5.1.2" evidence="3"/>
<evidence type="ECO:0000313" key="7">
    <source>
        <dbReference type="Proteomes" id="UP000024816"/>
    </source>
</evidence>
<keyword evidence="3" id="KW-0641">Proline biosynthesis</keyword>
<dbReference type="eggNOG" id="COG0345">
    <property type="taxonomic scope" value="Bacteria"/>
</dbReference>
<dbReference type="SUPFAM" id="SSF48179">
    <property type="entry name" value="6-phosphogluconate dehydrogenase C-terminal domain-like"/>
    <property type="match status" value="1"/>
</dbReference>
<dbReference type="GO" id="GO:0005737">
    <property type="term" value="C:cytoplasm"/>
    <property type="evidence" value="ECO:0007669"/>
    <property type="project" value="UniProtKB-SubCell"/>
</dbReference>
<dbReference type="Pfam" id="PF14748">
    <property type="entry name" value="P5CR_dimer"/>
    <property type="match status" value="1"/>
</dbReference>
<keyword evidence="2 3" id="KW-0560">Oxidoreductase</keyword>
<dbReference type="Proteomes" id="UP000024816">
    <property type="component" value="Unassembled WGS sequence"/>
</dbReference>
<keyword evidence="3" id="KW-0028">Amino-acid biosynthesis</keyword>
<feature type="domain" description="Pyrroline-5-carboxylate reductase dimerisation" evidence="5">
    <location>
        <begin position="149"/>
        <end position="254"/>
    </location>
</feature>
<dbReference type="InterPro" id="IPR053790">
    <property type="entry name" value="P5CR-like_CS"/>
</dbReference>
<name>A0A059F9H2_9PROT</name>
<keyword evidence="3" id="KW-0963">Cytoplasm</keyword>
<comment type="catalytic activity">
    <reaction evidence="3">
        <text>L-proline + NADP(+) = (S)-1-pyrroline-5-carboxylate + NADPH + 2 H(+)</text>
        <dbReference type="Rhea" id="RHEA:14109"/>
        <dbReference type="ChEBI" id="CHEBI:15378"/>
        <dbReference type="ChEBI" id="CHEBI:17388"/>
        <dbReference type="ChEBI" id="CHEBI:57783"/>
        <dbReference type="ChEBI" id="CHEBI:58349"/>
        <dbReference type="ChEBI" id="CHEBI:60039"/>
        <dbReference type="EC" id="1.5.1.2"/>
    </reaction>
</comment>
<protein>
    <recommendedName>
        <fullName evidence="3">Pyrroline-5-carboxylate reductase</fullName>
        <shortName evidence="3">P5C reductase</shortName>
        <shortName evidence="3">P5CR</shortName>
        <ecNumber evidence="3">1.5.1.2</ecNumber>
    </recommendedName>
    <alternativeName>
        <fullName evidence="3">PCA reductase</fullName>
    </alternativeName>
</protein>
<keyword evidence="3 4" id="KW-0521">NADP</keyword>
<comment type="catalytic activity">
    <reaction evidence="3">
        <text>L-proline + NAD(+) = (S)-1-pyrroline-5-carboxylate + NADH + 2 H(+)</text>
        <dbReference type="Rhea" id="RHEA:14105"/>
        <dbReference type="ChEBI" id="CHEBI:15378"/>
        <dbReference type="ChEBI" id="CHEBI:17388"/>
        <dbReference type="ChEBI" id="CHEBI:57540"/>
        <dbReference type="ChEBI" id="CHEBI:57945"/>
        <dbReference type="ChEBI" id="CHEBI:60039"/>
        <dbReference type="EC" id="1.5.1.2"/>
    </reaction>
</comment>
<feature type="binding site" evidence="4">
    <location>
        <begin position="57"/>
        <end position="60"/>
    </location>
    <ligand>
        <name>NADP(+)</name>
        <dbReference type="ChEBI" id="CHEBI:58349"/>
    </ligand>
</feature>
<proteinExistence type="inferred from homology"/>
<organism evidence="6 7">
    <name type="scientific">Hyphomonas jannaschiana VP2</name>
    <dbReference type="NCBI Taxonomy" id="1280952"/>
    <lineage>
        <taxon>Bacteria</taxon>
        <taxon>Pseudomonadati</taxon>
        <taxon>Pseudomonadota</taxon>
        <taxon>Alphaproteobacteria</taxon>
        <taxon>Hyphomonadales</taxon>
        <taxon>Hyphomonadaceae</taxon>
        <taxon>Hyphomonas</taxon>
    </lineage>
</organism>
<dbReference type="Gene3D" id="1.10.3730.10">
    <property type="entry name" value="ProC C-terminal domain-like"/>
    <property type="match status" value="1"/>
</dbReference>
<dbReference type="GO" id="GO:0055129">
    <property type="term" value="P:L-proline biosynthetic process"/>
    <property type="evidence" value="ECO:0007669"/>
    <property type="project" value="UniProtKB-UniRule"/>
</dbReference>
<dbReference type="PANTHER" id="PTHR11645:SF0">
    <property type="entry name" value="PYRROLINE-5-CARBOXYLATE REDUCTASE 3"/>
    <property type="match status" value="1"/>
</dbReference>
<evidence type="ECO:0000256" key="4">
    <source>
        <dbReference type="PIRSR" id="PIRSR000193-1"/>
    </source>
</evidence>
<comment type="caution">
    <text evidence="6">The sequence shown here is derived from an EMBL/GenBank/DDBJ whole genome shotgun (WGS) entry which is preliminary data.</text>
</comment>
<dbReference type="EMBL" id="ARYJ01000009">
    <property type="protein sequence ID" value="KCZ87245.1"/>
    <property type="molecule type" value="Genomic_DNA"/>
</dbReference>
<keyword evidence="7" id="KW-1185">Reference proteome</keyword>
<dbReference type="GO" id="GO:0004735">
    <property type="term" value="F:pyrroline-5-carboxylate reductase activity"/>
    <property type="evidence" value="ECO:0007669"/>
    <property type="project" value="UniProtKB-UniRule"/>
</dbReference>
<dbReference type="Gene3D" id="3.40.50.720">
    <property type="entry name" value="NAD(P)-binding Rossmann-like Domain"/>
    <property type="match status" value="1"/>
</dbReference>
<sequence>MIGCGNMGASLLSRWVDVPGMSYSAVDPLATFPDSRVEVFKSADDIQGGPFDLLIIAVKPQMIADVIPDYLKFIAPDAPALSIAAGVSCQRLESIVGSRSVIRVMPNMPASVGKGVSGLLFNDKTSDDVKETARTMMRAAGSVVEVETEDGLDRFTAIAGSGPGFVFEMARAFMEAAKELGFDDGESRKLVLDTIAGTIEMASQSGKDLAELRNAVTSKAGATEAGLKQLNGNGELSRLMLATTQAAYKRTVELR</sequence>
<dbReference type="PIRSF" id="PIRSF000193">
    <property type="entry name" value="Pyrrol-5-carb_rd"/>
    <property type="match status" value="1"/>
</dbReference>
<accession>A0A059F9H2</accession>
<dbReference type="STRING" id="1280952.HJA_13625"/>
<comment type="similarity">
    <text evidence="1 3">Belongs to the pyrroline-5-carboxylate reductase family.</text>
</comment>
<comment type="pathway">
    <text evidence="3">Amino-acid biosynthesis; L-proline biosynthesis; L-proline from L-glutamate 5-semialdehyde: step 1/1.</text>
</comment>
<dbReference type="InterPro" id="IPR036291">
    <property type="entry name" value="NAD(P)-bd_dom_sf"/>
</dbReference>
<dbReference type="AlphaFoldDB" id="A0A059F9H2"/>